<protein>
    <submittedName>
        <fullName evidence="2">Uncharacterized protein</fullName>
    </submittedName>
</protein>
<dbReference type="Proteomes" id="UP000006038">
    <property type="component" value="Unassembled WGS sequence"/>
</dbReference>
<dbReference type="HOGENOM" id="CLU_2378911_0_0_1"/>
<accession>J3LBX9</accession>
<dbReference type="EnsemblPlants" id="OB02G21460.1">
    <property type="protein sequence ID" value="OB02G21460.1"/>
    <property type="gene ID" value="OB02G21460"/>
</dbReference>
<evidence type="ECO:0000313" key="2">
    <source>
        <dbReference type="EnsemblPlants" id="OB02G21460.1"/>
    </source>
</evidence>
<keyword evidence="3" id="KW-1185">Reference proteome</keyword>
<feature type="compositionally biased region" description="Basic and acidic residues" evidence="1">
    <location>
        <begin position="1"/>
        <end position="11"/>
    </location>
</feature>
<dbReference type="AlphaFoldDB" id="J3LBX9"/>
<proteinExistence type="predicted"/>
<organism evidence="2">
    <name type="scientific">Oryza brachyantha</name>
    <name type="common">malo sina</name>
    <dbReference type="NCBI Taxonomy" id="4533"/>
    <lineage>
        <taxon>Eukaryota</taxon>
        <taxon>Viridiplantae</taxon>
        <taxon>Streptophyta</taxon>
        <taxon>Embryophyta</taxon>
        <taxon>Tracheophyta</taxon>
        <taxon>Spermatophyta</taxon>
        <taxon>Magnoliopsida</taxon>
        <taxon>Liliopsida</taxon>
        <taxon>Poales</taxon>
        <taxon>Poaceae</taxon>
        <taxon>BOP clade</taxon>
        <taxon>Oryzoideae</taxon>
        <taxon>Oryzeae</taxon>
        <taxon>Oryzinae</taxon>
        <taxon>Oryza</taxon>
    </lineage>
</organism>
<reference evidence="2" key="1">
    <citation type="submission" date="2013-04" db="UniProtKB">
        <authorList>
            <consortium name="EnsemblPlants"/>
        </authorList>
    </citation>
    <scope>IDENTIFICATION</scope>
</reference>
<evidence type="ECO:0000256" key="1">
    <source>
        <dbReference type="SAM" id="MobiDB-lite"/>
    </source>
</evidence>
<feature type="compositionally biased region" description="Basic residues" evidence="1">
    <location>
        <begin position="12"/>
        <end position="25"/>
    </location>
</feature>
<evidence type="ECO:0000313" key="3">
    <source>
        <dbReference type="Proteomes" id="UP000006038"/>
    </source>
</evidence>
<sequence>GGACDRGGERAARRRSRRSGRRGTRSRPSSPPKQRVSVGRCLTCFLVLSLPKAPKSEETACMVLSYIHLIVIFRNRRIHYSVYLSHHFGSCIQAL</sequence>
<name>J3LBX9_ORYBR</name>
<feature type="region of interest" description="Disordered" evidence="1">
    <location>
        <begin position="1"/>
        <end position="35"/>
    </location>
</feature>
<dbReference type="Gramene" id="OB02G21460.1">
    <property type="protein sequence ID" value="OB02G21460.1"/>
    <property type="gene ID" value="OB02G21460"/>
</dbReference>